<evidence type="ECO:0000256" key="9">
    <source>
        <dbReference type="SAM" id="Phobius"/>
    </source>
</evidence>
<evidence type="ECO:0000256" key="4">
    <source>
        <dbReference type="ARBA" id="ARBA00022989"/>
    </source>
</evidence>
<evidence type="ECO:0000256" key="7">
    <source>
        <dbReference type="ARBA" id="ARBA00023306"/>
    </source>
</evidence>
<dbReference type="InterPro" id="IPR023081">
    <property type="entry name" value="Cell_div_FtsB"/>
</dbReference>
<sequence length="133" mass="14916">MPVRGIFAAAVESSVKLWDDWAVFQGAGMGKLTLLLLVLLGWLQYSLWLGKNGIHDYTRVNEDVASQQANNAKLKARNDQLFAEIDDLNGGSEAIEERARNELGMIKPGETFYRLVPDQNKRNAQQAAQNQQR</sequence>
<keyword evidence="1 8" id="KW-1003">Cell membrane</keyword>
<feature type="transmembrane region" description="Helical" evidence="9">
    <location>
        <begin position="22"/>
        <end position="43"/>
    </location>
</feature>
<evidence type="ECO:0000313" key="10">
    <source>
        <dbReference type="EMBL" id="SFK95064.1"/>
    </source>
</evidence>
<dbReference type="HAMAP" id="MF_00599">
    <property type="entry name" value="FtsB"/>
    <property type="match status" value="1"/>
</dbReference>
<keyword evidence="4 8" id="KW-1133">Transmembrane helix</keyword>
<comment type="caution">
    <text evidence="10">The sequence shown here is derived from an EMBL/GenBank/DDBJ whole genome shotgun (WGS) entry which is preliminary data.</text>
</comment>
<evidence type="ECO:0000256" key="2">
    <source>
        <dbReference type="ARBA" id="ARBA00022618"/>
    </source>
</evidence>
<feature type="topological domain" description="Periplasmic" evidence="8">
    <location>
        <begin position="50"/>
        <end position="133"/>
    </location>
</feature>
<keyword evidence="6 8" id="KW-0472">Membrane</keyword>
<evidence type="ECO:0000256" key="1">
    <source>
        <dbReference type="ARBA" id="ARBA00022475"/>
    </source>
</evidence>
<gene>
    <name evidence="8" type="primary">ftsB</name>
    <name evidence="10" type="ORF">SAMN05518863_11368</name>
</gene>
<dbReference type="InterPro" id="IPR007060">
    <property type="entry name" value="FtsL/DivIC"/>
</dbReference>
<dbReference type="EMBL" id="FOSD01000013">
    <property type="protein sequence ID" value="SFK95064.1"/>
    <property type="molecule type" value="Genomic_DNA"/>
</dbReference>
<keyword evidence="3 8" id="KW-0812">Transmembrane</keyword>
<evidence type="ECO:0000256" key="5">
    <source>
        <dbReference type="ARBA" id="ARBA00023054"/>
    </source>
</evidence>
<evidence type="ECO:0000313" key="11">
    <source>
        <dbReference type="Proteomes" id="UP000198841"/>
    </source>
</evidence>
<organism evidence="10 11">
    <name type="scientific">Candidatus Pantoea symbiotica</name>
    <dbReference type="NCBI Taxonomy" id="1884370"/>
    <lineage>
        <taxon>Bacteria</taxon>
        <taxon>Pseudomonadati</taxon>
        <taxon>Pseudomonadota</taxon>
        <taxon>Gammaproteobacteria</taxon>
        <taxon>Enterobacterales</taxon>
        <taxon>Erwiniaceae</taxon>
        <taxon>Pantoea</taxon>
    </lineage>
</organism>
<evidence type="ECO:0000256" key="8">
    <source>
        <dbReference type="HAMAP-Rule" id="MF_00599"/>
    </source>
</evidence>
<dbReference type="GO" id="GO:0051301">
    <property type="term" value="P:cell division"/>
    <property type="evidence" value="ECO:0007669"/>
    <property type="project" value="UniProtKB-KW"/>
</dbReference>
<dbReference type="Proteomes" id="UP000198841">
    <property type="component" value="Unassembled WGS sequence"/>
</dbReference>
<keyword evidence="11" id="KW-1185">Reference proteome</keyword>
<keyword evidence="2 8" id="KW-0132">Cell division</keyword>
<dbReference type="Pfam" id="PF04977">
    <property type="entry name" value="DivIC"/>
    <property type="match status" value="1"/>
</dbReference>
<dbReference type="PANTHER" id="PTHR37485">
    <property type="entry name" value="CELL DIVISION PROTEIN FTSB"/>
    <property type="match status" value="1"/>
</dbReference>
<keyword evidence="5 8" id="KW-0175">Coiled coil</keyword>
<evidence type="ECO:0000256" key="6">
    <source>
        <dbReference type="ARBA" id="ARBA00023136"/>
    </source>
</evidence>
<dbReference type="NCBIfam" id="NF002058">
    <property type="entry name" value="PRK00888.1"/>
    <property type="match status" value="1"/>
</dbReference>
<name>A0A1I4DNB7_9GAMM</name>
<feature type="coiled-coil region" evidence="8">
    <location>
        <begin position="57"/>
        <end position="84"/>
    </location>
</feature>
<keyword evidence="7 8" id="KW-0131">Cell cycle</keyword>
<evidence type="ECO:0000256" key="3">
    <source>
        <dbReference type="ARBA" id="ARBA00022692"/>
    </source>
</evidence>
<keyword evidence="8" id="KW-0997">Cell inner membrane</keyword>
<dbReference type="PANTHER" id="PTHR37485:SF1">
    <property type="entry name" value="CELL DIVISION PROTEIN FTSB"/>
    <property type="match status" value="1"/>
</dbReference>
<dbReference type="Gene3D" id="1.20.5.400">
    <property type="match status" value="1"/>
</dbReference>
<protein>
    <recommendedName>
        <fullName evidence="8">Cell division protein FtsB</fullName>
    </recommendedName>
</protein>
<proteinExistence type="inferred from homology"/>
<reference evidence="10 11" key="1">
    <citation type="submission" date="2016-10" db="EMBL/GenBank/DDBJ databases">
        <authorList>
            <person name="Varghese N."/>
            <person name="Submissions S."/>
        </authorList>
    </citation>
    <scope>NUCLEOTIDE SEQUENCE [LARGE SCALE GENOMIC DNA]</scope>
    <source>
        <strain evidence="10 11">YR512</strain>
    </source>
</reference>
<comment type="function">
    <text evidence="8">Essential cell division protein. May link together the upstream cell division proteins, which are predominantly cytoplasmic, with the downstream cell division proteins, which are predominantly periplasmic.</text>
</comment>
<accession>A0A1I4DNB7</accession>
<comment type="similarity">
    <text evidence="8">Belongs to the FtsB family.</text>
</comment>
<comment type="subunit">
    <text evidence="8">Part of a complex composed of FtsB, FtsL and FtsQ.</text>
</comment>
<comment type="subcellular location">
    <subcellularLocation>
        <location evidence="8">Cell inner membrane</location>
        <topology evidence="8">Single-pass type II membrane protein</topology>
    </subcellularLocation>
    <text evidence="8">Localizes to the division septum.</text>
</comment>
<feature type="topological domain" description="Cytoplasmic" evidence="8">
    <location>
        <begin position="1"/>
        <end position="31"/>
    </location>
</feature>